<sequence length="187" mass="19964">MPNNTDYVTTGRPKSTGAIFYAPKGTTLPTSADTELDKAFTCVGLISEDGLKRSIKRTTKEIKDWGGNTVKVVQTEVKETFAFAMIEALNAAVQKATYGNASVSGDLGTGLTVKHDSSEPDEFAWVIDQVMSNGDLFRIVIPNGKSTDLDDINFKPDEPIAYGVTITAVADGDGTTSKDYIKAKASA</sequence>
<name>A0A7X2TFD8_9FIRM</name>
<evidence type="ECO:0000313" key="1">
    <source>
        <dbReference type="EMBL" id="MSS57648.1"/>
    </source>
</evidence>
<dbReference type="Pfam" id="PF25681">
    <property type="entry name" value="Phage_TTP_17"/>
    <property type="match status" value="1"/>
</dbReference>
<proteinExistence type="predicted"/>
<reference evidence="1 2" key="1">
    <citation type="submission" date="2019-08" db="EMBL/GenBank/DDBJ databases">
        <title>In-depth cultivation of the pig gut microbiome towards novel bacterial diversity and tailored functional studies.</title>
        <authorList>
            <person name="Wylensek D."/>
            <person name="Hitch T.C.A."/>
            <person name="Clavel T."/>
        </authorList>
    </citation>
    <scope>NUCLEOTIDE SEQUENCE [LARGE SCALE GENOMIC DNA]</scope>
    <source>
        <strain evidence="1 2">Oil+RF-744-GAM-WT-6</strain>
    </source>
</reference>
<dbReference type="InterPro" id="IPR058154">
    <property type="entry name" value="Bxb1_TTP-like"/>
</dbReference>
<accession>A0A7X2TFD8</accession>
<organism evidence="1 2">
    <name type="scientific">Stecheria intestinalis</name>
    <dbReference type="NCBI Taxonomy" id="2606630"/>
    <lineage>
        <taxon>Bacteria</taxon>
        <taxon>Bacillati</taxon>
        <taxon>Bacillota</taxon>
        <taxon>Erysipelotrichia</taxon>
        <taxon>Erysipelotrichales</taxon>
        <taxon>Erysipelotrichaceae</taxon>
        <taxon>Stecheria</taxon>
    </lineage>
</organism>
<dbReference type="AlphaFoldDB" id="A0A7X2TFD8"/>
<keyword evidence="2" id="KW-1185">Reference proteome</keyword>
<dbReference type="Proteomes" id="UP000461880">
    <property type="component" value="Unassembled WGS sequence"/>
</dbReference>
<gene>
    <name evidence="1" type="ORF">FYJ51_01820</name>
</gene>
<protein>
    <submittedName>
        <fullName evidence="1">Phage tail protein</fullName>
    </submittedName>
</protein>
<evidence type="ECO:0000313" key="2">
    <source>
        <dbReference type="Proteomes" id="UP000461880"/>
    </source>
</evidence>
<dbReference type="RefSeq" id="WP_154502548.1">
    <property type="nucleotide sequence ID" value="NZ_VUMN01000002.1"/>
</dbReference>
<comment type="caution">
    <text evidence="1">The sequence shown here is derived from an EMBL/GenBank/DDBJ whole genome shotgun (WGS) entry which is preliminary data.</text>
</comment>
<dbReference type="EMBL" id="VUMN01000002">
    <property type="protein sequence ID" value="MSS57648.1"/>
    <property type="molecule type" value="Genomic_DNA"/>
</dbReference>